<comment type="subcellular location">
    <subcellularLocation>
        <location evidence="5">Cell outer membrane</location>
    </subcellularLocation>
    <subcellularLocation>
        <location evidence="1">Membrane</location>
    </subcellularLocation>
</comment>
<feature type="signal peptide" evidence="6">
    <location>
        <begin position="1"/>
        <end position="23"/>
    </location>
</feature>
<evidence type="ECO:0000313" key="10">
    <source>
        <dbReference type="Proteomes" id="UP000236724"/>
    </source>
</evidence>
<protein>
    <submittedName>
        <fullName evidence="9">Putative type II secretion system protein D</fullName>
    </submittedName>
</protein>
<organism evidence="9 10">
    <name type="scientific">Candidatus Venteria ishoeyi</name>
    <dbReference type="NCBI Taxonomy" id="1899563"/>
    <lineage>
        <taxon>Bacteria</taxon>
        <taxon>Pseudomonadati</taxon>
        <taxon>Pseudomonadota</taxon>
        <taxon>Gammaproteobacteria</taxon>
        <taxon>Thiotrichales</taxon>
        <taxon>Thiotrichaceae</taxon>
        <taxon>Venteria</taxon>
    </lineage>
</organism>
<dbReference type="GO" id="GO:0009279">
    <property type="term" value="C:cell outer membrane"/>
    <property type="evidence" value="ECO:0007669"/>
    <property type="project" value="UniProtKB-SubCell"/>
</dbReference>
<dbReference type="InterPro" id="IPR001775">
    <property type="entry name" value="GspD/PilQ"/>
</dbReference>
<sequence>MKFKVYVYMLLLSLLLFFSSACTQHPKHEIMPKPLRQPLPDLQEVTAPSIQKKESAEKLHSRFVSTPNSARLETSRIIGDIKDQLPSIPTKTPVSISVDNLPLPAFINEVFANLLGLSFQITPDLKKKKDLVTFRVLKAITPEQMFIQARLVLQDYGVAIIEQNGFLKFASSKHAGFSKPPLIITGTTLPEVPVSHRPIFQLVPVHVVKPNKLRTWLQQIYPKHGLKISIDHDINSLMLSGKPDNIRQALELIRLFDKPYMRSRYSLRVNPIFMEVYELAKSLEEILGSQGYAVTKKGGPNADGSTIIMPIKSINSLIIFAPSQQILDYVRSWVTTLDQEGQKQEQLNLFSYPVEHTRAKTLMEVLDPLLKSTLSSSKTKSAISAKKPGTAKAQQVQTGLQEEQLVVDETRNILIFQGKASSWGRLLQIIKILDKPVKQVLIEVIAAEVLLTDKEELGVDFLMKGVGLGDLGGTLGTLGSLGLGGSGLTYTLNSAGDTRAVLNAFASNSRLNLLSNPRLMVKSGESASISVGTEVPVVTSQQGGNINSGNANTVLQEIQYRSTGILLNIKPVVHAGNKVDLEISQEVSKAEENTVSAISSPVITNRNIQTHLSLRDGGSVLLGGLIDVSRSYGESGIPVLKDIPGIGRLFRADKVSETRSELLIMIIPYILNDDDEAQAITEAFREQLHIETPLPKKDWRERLHEGIPEEILDLSSKLNTDKTP</sequence>
<keyword evidence="5" id="KW-0813">Transport</keyword>
<dbReference type="PANTHER" id="PTHR30332">
    <property type="entry name" value="PROBABLE GENERAL SECRETION PATHWAY PROTEIN D"/>
    <property type="match status" value="1"/>
</dbReference>
<accession>A0A1H6F7W2</accession>
<dbReference type="Gene3D" id="3.30.1370.120">
    <property type="match status" value="2"/>
</dbReference>
<dbReference type="PANTHER" id="PTHR30332:SF25">
    <property type="entry name" value="SECRETIN XPSD"/>
    <property type="match status" value="1"/>
</dbReference>
<dbReference type="InterPro" id="IPR038591">
    <property type="entry name" value="NolW-like_sf"/>
</dbReference>
<dbReference type="GO" id="GO:0009306">
    <property type="term" value="P:protein secretion"/>
    <property type="evidence" value="ECO:0007669"/>
    <property type="project" value="InterPro"/>
</dbReference>
<evidence type="ECO:0000256" key="6">
    <source>
        <dbReference type="SAM" id="SignalP"/>
    </source>
</evidence>
<dbReference type="Gene3D" id="3.55.50.30">
    <property type="match status" value="1"/>
</dbReference>
<evidence type="ECO:0000256" key="4">
    <source>
        <dbReference type="RuleBase" id="RU004003"/>
    </source>
</evidence>
<proteinExistence type="inferred from homology"/>
<dbReference type="Pfam" id="PF03958">
    <property type="entry name" value="Secretin_N"/>
    <property type="match status" value="1"/>
</dbReference>
<dbReference type="AlphaFoldDB" id="A0A1H6F7W2"/>
<dbReference type="PRINTS" id="PR01032">
    <property type="entry name" value="PHAGEIV"/>
</dbReference>
<dbReference type="Pfam" id="PF00263">
    <property type="entry name" value="Secretin"/>
    <property type="match status" value="1"/>
</dbReference>
<evidence type="ECO:0000256" key="3">
    <source>
        <dbReference type="ARBA" id="ARBA00023136"/>
    </source>
</evidence>
<keyword evidence="3" id="KW-0472">Membrane</keyword>
<keyword evidence="2 6" id="KW-0732">Signal</keyword>
<dbReference type="RefSeq" id="WP_103920031.1">
    <property type="nucleotide sequence ID" value="NZ_FMSV02000440.1"/>
</dbReference>
<evidence type="ECO:0000259" key="8">
    <source>
        <dbReference type="Pfam" id="PF03958"/>
    </source>
</evidence>
<dbReference type="InterPro" id="IPR004846">
    <property type="entry name" value="T2SS/T3SS_dom"/>
</dbReference>
<dbReference type="Proteomes" id="UP000236724">
    <property type="component" value="Unassembled WGS sequence"/>
</dbReference>
<evidence type="ECO:0000313" key="9">
    <source>
        <dbReference type="EMBL" id="SEH06210.1"/>
    </source>
</evidence>
<evidence type="ECO:0000256" key="2">
    <source>
        <dbReference type="ARBA" id="ARBA00022729"/>
    </source>
</evidence>
<gene>
    <name evidence="9" type="primary">gspD_2</name>
    <name evidence="9" type="ORF">MBHS_02065</name>
</gene>
<evidence type="ECO:0000256" key="5">
    <source>
        <dbReference type="RuleBase" id="RU004004"/>
    </source>
</evidence>
<dbReference type="InterPro" id="IPR005644">
    <property type="entry name" value="NolW-like"/>
</dbReference>
<keyword evidence="10" id="KW-1185">Reference proteome</keyword>
<dbReference type="PRINTS" id="PR00811">
    <property type="entry name" value="BCTERIALGSPD"/>
</dbReference>
<name>A0A1H6F7W2_9GAMM</name>
<reference evidence="9 10" key="1">
    <citation type="submission" date="2016-10" db="EMBL/GenBank/DDBJ databases">
        <authorList>
            <person name="de Groot N.N."/>
        </authorList>
    </citation>
    <scope>NUCLEOTIDE SEQUENCE [LARGE SCALE GENOMIC DNA]</scope>
    <source>
        <strain evidence="9">MBHS1</strain>
    </source>
</reference>
<dbReference type="OrthoDB" id="9779724at2"/>
<feature type="domain" description="Type II/III secretion system secretin-like" evidence="7">
    <location>
        <begin position="505"/>
        <end position="671"/>
    </location>
</feature>
<dbReference type="PROSITE" id="PS51257">
    <property type="entry name" value="PROKAR_LIPOPROTEIN"/>
    <property type="match status" value="1"/>
</dbReference>
<dbReference type="GO" id="GO:0015627">
    <property type="term" value="C:type II protein secretion system complex"/>
    <property type="evidence" value="ECO:0007669"/>
    <property type="project" value="TreeGrafter"/>
</dbReference>
<dbReference type="EMBL" id="FMSV02000440">
    <property type="protein sequence ID" value="SEH06210.1"/>
    <property type="molecule type" value="Genomic_DNA"/>
</dbReference>
<evidence type="ECO:0000259" key="7">
    <source>
        <dbReference type="Pfam" id="PF00263"/>
    </source>
</evidence>
<feature type="domain" description="NolW-like" evidence="8">
    <location>
        <begin position="201"/>
        <end position="260"/>
    </location>
</feature>
<dbReference type="InterPro" id="IPR050810">
    <property type="entry name" value="Bact_Secretion_Sys_Channel"/>
</dbReference>
<evidence type="ECO:0000256" key="1">
    <source>
        <dbReference type="ARBA" id="ARBA00004370"/>
    </source>
</evidence>
<comment type="similarity">
    <text evidence="4">Belongs to the bacterial secretin family.</text>
</comment>
<feature type="chain" id="PRO_5014686530" evidence="6">
    <location>
        <begin position="24"/>
        <end position="724"/>
    </location>
</feature>